<feature type="transmembrane region" description="Helical" evidence="1">
    <location>
        <begin position="214"/>
        <end position="235"/>
    </location>
</feature>
<evidence type="ECO:0000256" key="1">
    <source>
        <dbReference type="SAM" id="Phobius"/>
    </source>
</evidence>
<dbReference type="AlphaFoldDB" id="A0A3E3E2R2"/>
<keyword evidence="1" id="KW-0812">Transmembrane</keyword>
<keyword evidence="1" id="KW-0472">Membrane</keyword>
<feature type="transmembrane region" description="Helical" evidence="1">
    <location>
        <begin position="130"/>
        <end position="154"/>
    </location>
</feature>
<protein>
    <submittedName>
        <fullName evidence="2">Uncharacterized protein</fullName>
    </submittedName>
</protein>
<feature type="transmembrane region" description="Helical" evidence="1">
    <location>
        <begin position="160"/>
        <end position="193"/>
    </location>
</feature>
<evidence type="ECO:0000313" key="2">
    <source>
        <dbReference type="EMBL" id="RGD75847.1"/>
    </source>
</evidence>
<dbReference type="EMBL" id="QUSM01000001">
    <property type="protein sequence ID" value="RGD75847.1"/>
    <property type="molecule type" value="Genomic_DNA"/>
</dbReference>
<feature type="transmembrane region" description="Helical" evidence="1">
    <location>
        <begin position="45"/>
        <end position="66"/>
    </location>
</feature>
<gene>
    <name evidence="2" type="ORF">DW687_00595</name>
</gene>
<comment type="caution">
    <text evidence="2">The sequence shown here is derived from an EMBL/GenBank/DDBJ whole genome shotgun (WGS) entry which is preliminary data.</text>
</comment>
<accession>A0A3E3E2R2</accession>
<sequence>MLKYFKKLSGVLLIFLSILGILLFTFMIINELLKYFEFGSIDGSLSVFAFCIISIIIFISLLILGIKLIKKNSNEENIIYDRSEYKTSHFDKKSDNIKNINNQVFMKDNDIHIFKYKDCAPKDYIKYGIIYLFIMLLVAVILLIGFTFFSLIYLPKEIRNIISCFTVILFGIVLVSLSFKIGIFINSMLLTFAVDKNKKLYLFDYNSREFQSHIKINIVGTGIISNILGIISYIFNSKQNAEIINEIDKNHIIENIMSSGNIYPYGQEINSVEKLSINKNNCKLILKLKREDESTYKRKIVIPKSYDNFEELLSVFKRLEMYN</sequence>
<evidence type="ECO:0000313" key="3">
    <source>
        <dbReference type="Proteomes" id="UP000261212"/>
    </source>
</evidence>
<keyword evidence="1" id="KW-1133">Transmembrane helix</keyword>
<reference evidence="2 3" key="1">
    <citation type="submission" date="2018-08" db="EMBL/GenBank/DDBJ databases">
        <title>A genome reference for cultivated species of the human gut microbiota.</title>
        <authorList>
            <person name="Zou Y."/>
            <person name="Xue W."/>
            <person name="Luo G."/>
        </authorList>
    </citation>
    <scope>NUCLEOTIDE SEQUENCE [LARGE SCALE GENOMIC DNA]</scope>
    <source>
        <strain evidence="2 3">AM25-6</strain>
    </source>
</reference>
<name>A0A3E3E2R2_9FIRM</name>
<proteinExistence type="predicted"/>
<organism evidence="2 3">
    <name type="scientific">Anaerofustis stercorihominis</name>
    <dbReference type="NCBI Taxonomy" id="214853"/>
    <lineage>
        <taxon>Bacteria</taxon>
        <taxon>Bacillati</taxon>
        <taxon>Bacillota</taxon>
        <taxon>Clostridia</taxon>
        <taxon>Eubacteriales</taxon>
        <taxon>Eubacteriaceae</taxon>
        <taxon>Anaerofustis</taxon>
    </lineage>
</organism>
<feature type="transmembrane region" description="Helical" evidence="1">
    <location>
        <begin position="12"/>
        <end position="33"/>
    </location>
</feature>
<dbReference type="Proteomes" id="UP000261212">
    <property type="component" value="Unassembled WGS sequence"/>
</dbReference>